<name>A0AC35G219_9BILA</name>
<dbReference type="Proteomes" id="UP000887580">
    <property type="component" value="Unplaced"/>
</dbReference>
<evidence type="ECO:0000313" key="1">
    <source>
        <dbReference type="Proteomes" id="UP000887580"/>
    </source>
</evidence>
<protein>
    <submittedName>
        <fullName evidence="2">Histone H2A/H2B/H3 domain-containing protein</fullName>
    </submittedName>
</protein>
<dbReference type="WBParaSite" id="PS1159_v2.g23098.t1">
    <property type="protein sequence ID" value="PS1159_v2.g23098.t1"/>
    <property type="gene ID" value="PS1159_v2.g23098"/>
</dbReference>
<evidence type="ECO:0000313" key="2">
    <source>
        <dbReference type="WBParaSite" id="PS1159_v2.g23098.t1"/>
    </source>
</evidence>
<sequence>MVRPAETARKTIRKPSAAIARKSIRPDVDSSESGGVDRNDESRELARKSPRETNAKGSSRRKGAKPVKNNKSAQERLALKTVRRKSDYLIPRAPFFKVVKQVMSDFAPAGSAVGERYKIQRAALDALQMSAEAYLVNLFEDMDLLTKHAGRKTLMFQDFQTLMRIRKSYDTVMMDLYNKK</sequence>
<reference evidence="2" key="1">
    <citation type="submission" date="2022-11" db="UniProtKB">
        <authorList>
            <consortium name="WormBaseParasite"/>
        </authorList>
    </citation>
    <scope>IDENTIFICATION</scope>
</reference>
<proteinExistence type="predicted"/>
<organism evidence="1 2">
    <name type="scientific">Panagrolaimus sp. PS1159</name>
    <dbReference type="NCBI Taxonomy" id="55785"/>
    <lineage>
        <taxon>Eukaryota</taxon>
        <taxon>Metazoa</taxon>
        <taxon>Ecdysozoa</taxon>
        <taxon>Nematoda</taxon>
        <taxon>Chromadorea</taxon>
        <taxon>Rhabditida</taxon>
        <taxon>Tylenchina</taxon>
        <taxon>Panagrolaimomorpha</taxon>
        <taxon>Panagrolaimoidea</taxon>
        <taxon>Panagrolaimidae</taxon>
        <taxon>Panagrolaimus</taxon>
    </lineage>
</organism>
<accession>A0AC35G219</accession>